<proteinExistence type="predicted"/>
<keyword evidence="2" id="KW-0472">Membrane</keyword>
<dbReference type="PANTHER" id="PTHR33167">
    <property type="entry name" value="TRANSCRIPTION FACTOR, PUTATIVE (DUF863)-RELATED"/>
    <property type="match status" value="1"/>
</dbReference>
<feature type="region of interest" description="Disordered" evidence="1">
    <location>
        <begin position="1076"/>
        <end position="1102"/>
    </location>
</feature>
<dbReference type="PANTHER" id="PTHR33167:SF4">
    <property type="entry name" value="TRANSCRIPTION FACTOR, PUTATIVE (DUF863)-RELATED"/>
    <property type="match status" value="1"/>
</dbReference>
<keyword evidence="2" id="KW-0812">Transmembrane</keyword>
<feature type="region of interest" description="Disordered" evidence="1">
    <location>
        <begin position="960"/>
        <end position="987"/>
    </location>
</feature>
<feature type="region of interest" description="Disordered" evidence="1">
    <location>
        <begin position="1020"/>
        <end position="1041"/>
    </location>
</feature>
<dbReference type="EMBL" id="JAVXUP010000021">
    <property type="protein sequence ID" value="KAK3042349.1"/>
    <property type="molecule type" value="Genomic_DNA"/>
</dbReference>
<evidence type="ECO:0000256" key="2">
    <source>
        <dbReference type="SAM" id="Phobius"/>
    </source>
</evidence>
<keyword evidence="2" id="KW-1133">Transmembrane helix</keyword>
<dbReference type="Proteomes" id="UP001188597">
    <property type="component" value="Unassembled WGS sequence"/>
</dbReference>
<evidence type="ECO:0000256" key="1">
    <source>
        <dbReference type="SAM" id="MobiDB-lite"/>
    </source>
</evidence>
<evidence type="ECO:0000313" key="3">
    <source>
        <dbReference type="EMBL" id="KAK3042349.1"/>
    </source>
</evidence>
<protein>
    <submittedName>
        <fullName evidence="3">Uncharacterized protein</fullName>
    </submittedName>
</protein>
<reference evidence="3" key="1">
    <citation type="submission" date="2022-12" db="EMBL/GenBank/DDBJ databases">
        <title>Draft genome assemblies for two species of Escallonia (Escalloniales).</title>
        <authorList>
            <person name="Chanderbali A."/>
            <person name="Dervinis C."/>
            <person name="Anghel I."/>
            <person name="Soltis D."/>
            <person name="Soltis P."/>
            <person name="Zapata F."/>
        </authorList>
    </citation>
    <scope>NUCLEOTIDE SEQUENCE</scope>
    <source>
        <strain evidence="3">UCBG64.0493</strain>
        <tissue evidence="3">Leaf</tissue>
    </source>
</reference>
<dbReference type="Pfam" id="PF05904">
    <property type="entry name" value="DUF863"/>
    <property type="match status" value="1"/>
</dbReference>
<dbReference type="AlphaFoldDB" id="A0AA88XD73"/>
<gene>
    <name evidence="3" type="ORF">RJ639_002395</name>
</gene>
<comment type="caution">
    <text evidence="3">The sequence shown here is derived from an EMBL/GenBank/DDBJ whole genome shotgun (WGS) entry which is preliminary data.</text>
</comment>
<sequence>MNLLSRLRNQLKISEAGFFSFLFALEVAILYANISLSRMGTEVHRESYLRGYYSMRDINDDSTSSNWPLFYGDKTLTNGQYYNGFIPRTATDAYPGYDKDLLKQKMLEHEAIFKNQVHELHRLYRIQRDMMEEVKRKELHKHRISIEASSSSSLLPSQTTSVDARKWHIPSFPLMSPTCARPSMLGAEVISSPLSCTKGNSAEGSRVPFQNGYSSKDCEVLGSRPSKVRKKLFDLQLSADEYIDNEEGDQLQGNKTSHTSSFPNGSHGIAPERSVKFFFGGGGKSDAHGDTSTSDSCIKNTLGLDDLNEPIQIEAANAPESVEFLGRYACHRETRGLDLSARPKSHYQGSCQELFANFQHGSKNETSNNLFVENKGNGKEWLSYMYEAGNSKRNLSTMPQSLRPDMSLIPSHPMPLMFNRAHQSAGNMPSDHSRGDLWRERISHGLEISEQNQDHCNFNNPDPVVASRISSPYPFASTSDLANSWSHPVSSWGRPSSCLTQKLASIQSHPYYNSSATFSRNSQSSDQNHQIFDDKWNVNGSSRLNPVLRSELPTRSGLYHGTSSGSKDPRSIGFDYLNCNMGDNVAADCVIDRDSQKIFKGSNFVDLNSTKDVNLNMVPKTSSDKPVHVIEIIDEKRESRDHLAALPWLRAGSTCKNGATGTKKDSSLAALGFFQPSSNQLSKSGTPKGPNDVFTRYDIGTKKEVSDNLGRRKILGFTIYEDPCTSRNDSSSLVSTSASLRCAPEGEDTKIEQKHRGIDINVACDPTVPEPGEQNAAEASIVEKGPDKKDYNFRNHIDLNSCMSEDEDPLPPAVARTPAYLNIAVEIDLEAPVVLENEEAIVPGEHHKQLEMPLQSPPQQRADSELDLAKIAAEAIVAISSSGQQCSIDDTTCHQAEASPVDPLAWFAEVASFCADNPESKFGRELGESSSNDIDYFEVMTLQLSETKEEDYMPKPFVPEIRESEETGATLQSRPRKGQARRGRQRRDFQRDILPGLTSLSRHEVTVDLQIFGGLMRATGHPWPSGSTRRNGTRSAARGRRRLVADSAPPVAETPVCPPLMQQLTNIEVGLEDRSLTGWGKTTRRPRRQRCPAGNPSPVLLT</sequence>
<feature type="transmembrane region" description="Helical" evidence="2">
    <location>
        <begin position="16"/>
        <end position="34"/>
    </location>
</feature>
<dbReference type="InterPro" id="IPR008581">
    <property type="entry name" value="DUF863_pln"/>
</dbReference>
<organism evidence="3 4">
    <name type="scientific">Escallonia herrerae</name>
    <dbReference type="NCBI Taxonomy" id="1293975"/>
    <lineage>
        <taxon>Eukaryota</taxon>
        <taxon>Viridiplantae</taxon>
        <taxon>Streptophyta</taxon>
        <taxon>Embryophyta</taxon>
        <taxon>Tracheophyta</taxon>
        <taxon>Spermatophyta</taxon>
        <taxon>Magnoliopsida</taxon>
        <taxon>eudicotyledons</taxon>
        <taxon>Gunneridae</taxon>
        <taxon>Pentapetalae</taxon>
        <taxon>asterids</taxon>
        <taxon>campanulids</taxon>
        <taxon>Escalloniales</taxon>
        <taxon>Escalloniaceae</taxon>
        <taxon>Escallonia</taxon>
    </lineage>
</organism>
<name>A0AA88XD73_9ASTE</name>
<feature type="compositionally biased region" description="Basic residues" evidence="1">
    <location>
        <begin position="974"/>
        <end position="985"/>
    </location>
</feature>
<feature type="compositionally biased region" description="Polar residues" evidence="1">
    <location>
        <begin position="1025"/>
        <end position="1034"/>
    </location>
</feature>
<keyword evidence="4" id="KW-1185">Reference proteome</keyword>
<accession>A0AA88XD73</accession>
<evidence type="ECO:0000313" key="4">
    <source>
        <dbReference type="Proteomes" id="UP001188597"/>
    </source>
</evidence>